<comment type="caution">
    <text evidence="6">The sequence shown here is derived from an EMBL/GenBank/DDBJ whole genome shotgun (WGS) entry which is preliminary data.</text>
</comment>
<dbReference type="GO" id="GO:0030313">
    <property type="term" value="C:cell envelope"/>
    <property type="evidence" value="ECO:0007669"/>
    <property type="project" value="UniProtKB-SubCell"/>
</dbReference>
<dbReference type="InterPro" id="IPR058625">
    <property type="entry name" value="MdtA-like_BSH"/>
</dbReference>
<dbReference type="AlphaFoldDB" id="A0A3A4NGD1"/>
<accession>A0A3A4NGD1</accession>
<dbReference type="Pfam" id="PF25954">
    <property type="entry name" value="Beta-barrel_RND_2"/>
    <property type="match status" value="1"/>
</dbReference>
<dbReference type="EMBL" id="QZKU01000111">
    <property type="protein sequence ID" value="RJP17735.1"/>
    <property type="molecule type" value="Genomic_DNA"/>
</dbReference>
<dbReference type="Gene3D" id="1.10.287.470">
    <property type="entry name" value="Helix hairpin bin"/>
    <property type="match status" value="1"/>
</dbReference>
<comment type="subcellular location">
    <subcellularLocation>
        <location evidence="1">Cell envelope</location>
    </subcellularLocation>
</comment>
<dbReference type="Gene3D" id="2.40.50.100">
    <property type="match status" value="2"/>
</dbReference>
<organism evidence="6 7">
    <name type="scientific">Abyssobacteria bacterium (strain SURF_5)</name>
    <dbReference type="NCBI Taxonomy" id="2093360"/>
    <lineage>
        <taxon>Bacteria</taxon>
        <taxon>Pseudomonadati</taxon>
        <taxon>Candidatus Hydrogenedentota</taxon>
        <taxon>Candidatus Abyssobacteria</taxon>
    </lineage>
</organism>
<evidence type="ECO:0000259" key="4">
    <source>
        <dbReference type="Pfam" id="PF25917"/>
    </source>
</evidence>
<gene>
    <name evidence="6" type="ORF">C4520_15735</name>
</gene>
<dbReference type="SUPFAM" id="SSF111369">
    <property type="entry name" value="HlyD-like secretion proteins"/>
    <property type="match status" value="2"/>
</dbReference>
<dbReference type="PANTHER" id="PTHR32347:SF23">
    <property type="entry name" value="BLL5650 PROTEIN"/>
    <property type="match status" value="1"/>
</dbReference>
<dbReference type="PANTHER" id="PTHR32347">
    <property type="entry name" value="EFFLUX SYSTEM COMPONENT YKNX-RELATED"/>
    <property type="match status" value="1"/>
</dbReference>
<proteinExistence type="predicted"/>
<evidence type="ECO:0000313" key="7">
    <source>
        <dbReference type="Proteomes" id="UP000265882"/>
    </source>
</evidence>
<dbReference type="InterPro" id="IPR050465">
    <property type="entry name" value="UPF0194_transport"/>
</dbReference>
<dbReference type="Pfam" id="PF25917">
    <property type="entry name" value="BSH_RND"/>
    <property type="match status" value="1"/>
</dbReference>
<feature type="coiled-coil region" evidence="3">
    <location>
        <begin position="205"/>
        <end position="232"/>
    </location>
</feature>
<dbReference type="PRINTS" id="PR01490">
    <property type="entry name" value="RTXTOXIND"/>
</dbReference>
<evidence type="ECO:0000256" key="2">
    <source>
        <dbReference type="ARBA" id="ARBA00023054"/>
    </source>
</evidence>
<dbReference type="Proteomes" id="UP000265882">
    <property type="component" value="Unassembled WGS sequence"/>
</dbReference>
<keyword evidence="2 3" id="KW-0175">Coiled coil</keyword>
<name>A0A3A4NGD1_ABYX5</name>
<evidence type="ECO:0000313" key="6">
    <source>
        <dbReference type="EMBL" id="RJP17735.1"/>
    </source>
</evidence>
<feature type="coiled-coil region" evidence="3">
    <location>
        <begin position="97"/>
        <end position="156"/>
    </location>
</feature>
<evidence type="ECO:0000259" key="5">
    <source>
        <dbReference type="Pfam" id="PF25954"/>
    </source>
</evidence>
<feature type="domain" description="CusB-like beta-barrel" evidence="5">
    <location>
        <begin position="274"/>
        <end position="320"/>
    </location>
</feature>
<protein>
    <submittedName>
        <fullName evidence="6">HlyD family efflux transporter periplasmic adaptor subunit</fullName>
    </submittedName>
</protein>
<evidence type="ECO:0000256" key="1">
    <source>
        <dbReference type="ARBA" id="ARBA00004196"/>
    </source>
</evidence>
<feature type="domain" description="Multidrug resistance protein MdtA-like barrel-sandwich hybrid" evidence="4">
    <location>
        <begin position="51"/>
        <end position="268"/>
    </location>
</feature>
<reference evidence="6 7" key="1">
    <citation type="journal article" date="2017" name="ISME J.">
        <title>Energy and carbon metabolisms in a deep terrestrial subsurface fluid microbial community.</title>
        <authorList>
            <person name="Momper L."/>
            <person name="Jungbluth S.P."/>
            <person name="Lee M.D."/>
            <person name="Amend J.P."/>
        </authorList>
    </citation>
    <scope>NUCLEOTIDE SEQUENCE [LARGE SCALE GENOMIC DNA]</scope>
    <source>
        <strain evidence="6">SURF_5</strain>
    </source>
</reference>
<dbReference type="InterPro" id="IPR058792">
    <property type="entry name" value="Beta-barrel_RND_2"/>
</dbReference>
<sequence length="370" mass="40886">MIIHAYKGIIPLALLIPVMTVGYLSFDHWVQRESLPEGLIQANGRIEGDFVTIASKAAGRVQKLMVYEGDSVTAGQVLAQMDDIQVRAKVEQAKQGVAALDAQVRAERTALSKLKKEVPLNIEIAQAALSHAHSVLSEAKAKEERANRDAQRFRQLADEGIADKHSNEQADTAWTIARYEVDSASAALTQAERQLSQTKLGWNQVEAKEQELAALEAQRMRARAVLTEAESIVADMTILAPTSGVITTRMVNVGEVTPAGAPLLIVVDLDHLYLKAYVPEFQIGKLRLGLPARIHTDAFPDKPFEATVQYISSRAEFTPKEVQTSDERVKLVYATKLYLKENPDHSLTPGLPADAIIRWKEGVPWENPRW</sequence>
<evidence type="ECO:0000256" key="3">
    <source>
        <dbReference type="SAM" id="Coils"/>
    </source>
</evidence>
<dbReference type="Gene3D" id="2.40.30.170">
    <property type="match status" value="1"/>
</dbReference>